<protein>
    <submittedName>
        <fullName evidence="1">Uncharacterized protein</fullName>
    </submittedName>
</protein>
<dbReference type="PATRIC" id="fig|1262449.3.peg.1035"/>
<evidence type="ECO:0000313" key="2">
    <source>
        <dbReference type="EMBL" id="KRU11344.1"/>
    </source>
</evidence>
<dbReference type="EMBL" id="JPGY02000001">
    <property type="protein sequence ID" value="KRU11344.1"/>
    <property type="molecule type" value="Genomic_DNA"/>
</dbReference>
<dbReference type="RefSeq" id="WP_003442457.1">
    <property type="nucleotide sequence ID" value="NZ_ANZB01000003.1"/>
</dbReference>
<reference evidence="2" key="2">
    <citation type="submission" date="2015-10" db="EMBL/GenBank/DDBJ databases">
        <title>Improved Draft Genome Sequence of Clostridium pasteurianum Strain ATCC 6013 (DSM 525) Using a Hybrid Next-Generation Sequencing Approach.</title>
        <authorList>
            <person name="Pyne M.E."/>
            <person name="Utturkar S.M."/>
            <person name="Brown S.D."/>
            <person name="Moo-Young M."/>
            <person name="Chung D.A."/>
            <person name="Chou P.C."/>
        </authorList>
    </citation>
    <scope>NUCLEOTIDE SEQUENCE</scope>
    <source>
        <strain evidence="2">ATCC 6013</strain>
    </source>
</reference>
<name>A0A0H3J9D6_CLOPA</name>
<dbReference type="AlphaFoldDB" id="A0A0H3J9D6"/>
<organism evidence="1 4">
    <name type="scientific">Clostridium pasteurianum DSM 525 = ATCC 6013</name>
    <dbReference type="NCBI Taxonomy" id="1262449"/>
    <lineage>
        <taxon>Bacteria</taxon>
        <taxon>Bacillati</taxon>
        <taxon>Bacillota</taxon>
        <taxon>Clostridia</taxon>
        <taxon>Eubacteriales</taxon>
        <taxon>Clostridiaceae</taxon>
        <taxon>Clostridium</taxon>
    </lineage>
</organism>
<evidence type="ECO:0000313" key="4">
    <source>
        <dbReference type="Proteomes" id="UP000030905"/>
    </source>
</evidence>
<evidence type="ECO:0000313" key="1">
    <source>
        <dbReference type="EMBL" id="AJA52646.1"/>
    </source>
</evidence>
<sequence length="86" mass="10268">MLNYDELKKVMRKEGCTEEEIKQQIKDLMESEEEWAMEEQKEQEEQYSIICPKCGKKAMPFMDTNAPEELQPMIYGHKCEKCGWIE</sequence>
<accession>A0A0H3J9D6</accession>
<reference evidence="1 4" key="1">
    <citation type="journal article" date="2015" name="Genome Announc.">
        <title>Complete Genome Sequence of the Nitrogen-Fixing and Solvent-Producing Clostridium pasteurianum DSM 525.</title>
        <authorList>
            <person name="Poehlein A."/>
            <person name="Grosse-Honebrink A."/>
            <person name="Zhang Y."/>
            <person name="Minton N.P."/>
            <person name="Daniel R."/>
        </authorList>
    </citation>
    <scope>NUCLEOTIDE SEQUENCE [LARGE SCALE GENOMIC DNA]</scope>
    <source>
        <strain evidence="1">DSM 525</strain>
        <strain evidence="4">DSM 525 / ATCC 6013</strain>
    </source>
</reference>
<dbReference type="EMBL" id="CP009268">
    <property type="protein sequence ID" value="AJA52646.1"/>
    <property type="molecule type" value="Genomic_DNA"/>
</dbReference>
<dbReference type="Proteomes" id="UP000028042">
    <property type="component" value="Unassembled WGS sequence"/>
</dbReference>
<reference evidence="2 3" key="3">
    <citation type="journal article" name="Genome Announc.">
        <title>Improved Draft Genome Sequence of Clostridium pasteurianum Strain ATCC 6013 (DSM 525) Using a Hybrid Next-Generation Sequencing Approach.</title>
        <authorList>
            <person name="Pyne M.E."/>
            <person name="Utturkar S."/>
            <person name="Brown S.D."/>
            <person name="Moo-Young M."/>
            <person name="Chung D.A."/>
            <person name="Chou C.P."/>
        </authorList>
    </citation>
    <scope>NUCLEOTIDE SEQUENCE [LARGE SCALE GENOMIC DNA]</scope>
    <source>
        <strain evidence="2 3">ATCC 6013</strain>
    </source>
</reference>
<keyword evidence="4" id="KW-1185">Reference proteome</keyword>
<gene>
    <name evidence="1" type="ORF">CLPA_c25890</name>
    <name evidence="2" type="ORF">CP6013_00591</name>
</gene>
<dbReference type="SUPFAM" id="SSF57783">
    <property type="entry name" value="Zinc beta-ribbon"/>
    <property type="match status" value="1"/>
</dbReference>
<dbReference type="Proteomes" id="UP000030905">
    <property type="component" value="Chromosome"/>
</dbReference>
<dbReference type="GeneID" id="93074722"/>
<proteinExistence type="predicted"/>
<dbReference type="KEGG" id="cpat:CLPA_c25890"/>
<evidence type="ECO:0000313" key="3">
    <source>
        <dbReference type="Proteomes" id="UP000028042"/>
    </source>
</evidence>
<dbReference type="KEGG" id="cpae:CPAST_c25890"/>